<feature type="transmembrane region" description="Helical" evidence="8">
    <location>
        <begin position="417"/>
        <end position="438"/>
    </location>
</feature>
<dbReference type="Pfam" id="PF00005">
    <property type="entry name" value="ABC_tran"/>
    <property type="match status" value="1"/>
</dbReference>
<dbReference type="AlphaFoldDB" id="Q08QA0"/>
<dbReference type="SUPFAM" id="SSF52540">
    <property type="entry name" value="P-loop containing nucleoside triphosphate hydrolases"/>
    <property type="match status" value="1"/>
</dbReference>
<dbReference type="GO" id="GO:0005524">
    <property type="term" value="F:ATP binding"/>
    <property type="evidence" value="ECO:0007669"/>
    <property type="project" value="UniProtKB-KW"/>
</dbReference>
<dbReference type="HOGENOM" id="CLU_025190_0_0_7"/>
<keyword evidence="12" id="KW-1185">Reference proteome</keyword>
<dbReference type="GO" id="GO:0140359">
    <property type="term" value="F:ABC-type transporter activity"/>
    <property type="evidence" value="ECO:0007669"/>
    <property type="project" value="InterPro"/>
</dbReference>
<proteinExistence type="predicted"/>
<feature type="transmembrane region" description="Helical" evidence="8">
    <location>
        <begin position="450"/>
        <end position="476"/>
    </location>
</feature>
<dbReference type="OrthoDB" id="9804819at2"/>
<dbReference type="RefSeq" id="WP_002618816.1">
    <property type="nucleotide sequence ID" value="NC_014623.1"/>
</dbReference>
<dbReference type="eggNOG" id="COG0842">
    <property type="taxonomic scope" value="Bacteria"/>
</dbReference>
<dbReference type="EMBL" id="AAMD01000217">
    <property type="protein sequence ID" value="EAU62659.1"/>
    <property type="molecule type" value="Genomic_DNA"/>
</dbReference>
<name>Q08QA0_STIAD</name>
<keyword evidence="6 8" id="KW-1133">Transmembrane helix</keyword>
<dbReference type="InterPro" id="IPR003593">
    <property type="entry name" value="AAA+_ATPase"/>
</dbReference>
<dbReference type="Gene3D" id="3.40.50.300">
    <property type="entry name" value="P-loop containing nucleotide triphosphate hydrolases"/>
    <property type="match status" value="1"/>
</dbReference>
<dbReference type="EMBL" id="CP002271">
    <property type="protein sequence ID" value="ADO72628.1"/>
    <property type="molecule type" value="Genomic_DNA"/>
</dbReference>
<evidence type="ECO:0000259" key="9">
    <source>
        <dbReference type="PROSITE" id="PS50893"/>
    </source>
</evidence>
<keyword evidence="2" id="KW-0813">Transport</keyword>
<dbReference type="PROSITE" id="PS50893">
    <property type="entry name" value="ABC_TRANSPORTER_2"/>
    <property type="match status" value="1"/>
</dbReference>
<keyword evidence="7 8" id="KW-0472">Membrane</keyword>
<dbReference type="SMART" id="SM00382">
    <property type="entry name" value="AAA"/>
    <property type="match status" value="1"/>
</dbReference>
<reference evidence="10 12" key="2">
    <citation type="journal article" date="2011" name="Mol. Biol. Evol.">
        <title>Comparative genomic analysis of fruiting body formation in Myxococcales.</title>
        <authorList>
            <person name="Huntley S."/>
            <person name="Hamann N."/>
            <person name="Wegener-Feldbrugge S."/>
            <person name="Treuner-Lange A."/>
            <person name="Kube M."/>
            <person name="Reinhardt R."/>
            <person name="Klages S."/>
            <person name="Muller R."/>
            <person name="Ronning C.M."/>
            <person name="Nierman W.C."/>
            <person name="Sogaard-Andersen L."/>
        </authorList>
    </citation>
    <scope>NUCLEOTIDE SEQUENCE [LARGE SCALE GENOMIC DNA]</scope>
    <source>
        <strain evidence="10 12">DW4/3-1</strain>
    </source>
</reference>
<evidence type="ECO:0000256" key="2">
    <source>
        <dbReference type="ARBA" id="ARBA00022448"/>
    </source>
</evidence>
<dbReference type="KEGG" id="sur:STAUR_4850"/>
<evidence type="ECO:0000313" key="13">
    <source>
        <dbReference type="Proteomes" id="UP000032702"/>
    </source>
</evidence>
<feature type="transmembrane region" description="Helical" evidence="8">
    <location>
        <begin position="386"/>
        <end position="405"/>
    </location>
</feature>
<feature type="domain" description="ABC transporter" evidence="9">
    <location>
        <begin position="32"/>
        <end position="266"/>
    </location>
</feature>
<evidence type="ECO:0000313" key="10">
    <source>
        <dbReference type="EMBL" id="ADO72628.1"/>
    </source>
</evidence>
<dbReference type="PROSITE" id="PS00211">
    <property type="entry name" value="ABC_TRANSPORTER_1"/>
    <property type="match status" value="1"/>
</dbReference>
<evidence type="ECO:0000256" key="1">
    <source>
        <dbReference type="ARBA" id="ARBA00004141"/>
    </source>
</evidence>
<gene>
    <name evidence="10" type="ordered locus">STAUR_4850</name>
    <name evidence="11" type="ORF">STIAU_0004</name>
</gene>
<evidence type="ECO:0000256" key="3">
    <source>
        <dbReference type="ARBA" id="ARBA00022692"/>
    </source>
</evidence>
<dbReference type="eggNOG" id="COG1131">
    <property type="taxonomic scope" value="Bacteria"/>
</dbReference>
<organism evidence="11 13">
    <name type="scientific">Stigmatella aurantiaca (strain DW4/3-1)</name>
    <dbReference type="NCBI Taxonomy" id="378806"/>
    <lineage>
        <taxon>Bacteria</taxon>
        <taxon>Pseudomonadati</taxon>
        <taxon>Myxococcota</taxon>
        <taxon>Myxococcia</taxon>
        <taxon>Myxococcales</taxon>
        <taxon>Cystobacterineae</taxon>
        <taxon>Archangiaceae</taxon>
        <taxon>Stigmatella</taxon>
    </lineage>
</organism>
<keyword evidence="5 11" id="KW-0067">ATP-binding</keyword>
<dbReference type="InterPro" id="IPR017871">
    <property type="entry name" value="ABC_transporter-like_CS"/>
</dbReference>
<evidence type="ECO:0000313" key="11">
    <source>
        <dbReference type="EMBL" id="EAU62659.1"/>
    </source>
</evidence>
<feature type="transmembrane region" description="Helical" evidence="8">
    <location>
        <begin position="496"/>
        <end position="518"/>
    </location>
</feature>
<evidence type="ECO:0000313" key="12">
    <source>
        <dbReference type="Proteomes" id="UP000001351"/>
    </source>
</evidence>
<accession>Q08QA0</accession>
<comment type="subcellular location">
    <subcellularLocation>
        <location evidence="1">Membrane</location>
        <topology evidence="1">Multi-pass membrane protein</topology>
    </subcellularLocation>
</comment>
<evidence type="ECO:0000256" key="5">
    <source>
        <dbReference type="ARBA" id="ARBA00022840"/>
    </source>
</evidence>
<dbReference type="GO" id="GO:0016887">
    <property type="term" value="F:ATP hydrolysis activity"/>
    <property type="evidence" value="ECO:0007669"/>
    <property type="project" value="InterPro"/>
</dbReference>
<dbReference type="GO" id="GO:0016020">
    <property type="term" value="C:membrane"/>
    <property type="evidence" value="ECO:0007669"/>
    <property type="project" value="UniProtKB-SubCell"/>
</dbReference>
<feature type="transmembrane region" description="Helical" evidence="8">
    <location>
        <begin position="525"/>
        <end position="547"/>
    </location>
</feature>
<dbReference type="InterPro" id="IPR003439">
    <property type="entry name" value="ABC_transporter-like_ATP-bd"/>
</dbReference>
<evidence type="ECO:0000256" key="6">
    <source>
        <dbReference type="ARBA" id="ARBA00022989"/>
    </source>
</evidence>
<dbReference type="Pfam" id="PF01061">
    <property type="entry name" value="ABC2_membrane"/>
    <property type="match status" value="1"/>
</dbReference>
<sequence>MSIPSGPLPSQGPSLAEAPAPLVHVAASQVPVSVRNLVRTFPGEPPQVANDQLSFDIHRGEIFGLLGPNGAGKTTLVMQLMGLMRPTSGHIQIEHVDVVRHPDAVKSLIGFLPQGELALNYLEVERALHYTGRLRGQSEHDARVQTRQIIEQLGLGSFRSRYINHLSGGMARLVGFGMALMGQPRLLILDEPTNELDPHKRRLVWDTLDQLNREQGLTCLLVTHNVLEAERVIHRLAVMDRGRIIALGTPQEIKQRAGGHVRLELQLKEGLRLEDRELEQLRSHGQVIEVRGGHYRTYLEPQQAASTSVELIQSLGLERVEDLRLAPPSLEEVYLDLDRNAAREVPTLPPPPRLEEASPSPHRLRHHLVALKYLWIAHMLEVRHTWAWNAVFSLFMPVAMVFGLSRIGLGLSDRTSLLYIVSGAAVFSVATEGILTCAQRVAMMRKDGRLIYYASLPIGQASFVASIILSRVFIVFPGVVTPLLAGWLLHGIRLELSPWLLVVIPLTALSFSGVGMMLGSLIRDLDLLVVITNALISVLLLAAPVFIPEEALPSPLRAMGFLLPPTYAADALRRALDGAVDVRFAVDLAVLAAMTLVSFVGLSRWMRWRVD</sequence>
<dbReference type="PANTHER" id="PTHR42711:SF19">
    <property type="entry name" value="DOXORUBICIN RESISTANCE ATP-BINDING PROTEIN DRRA"/>
    <property type="match status" value="1"/>
</dbReference>
<dbReference type="Proteomes" id="UP000001351">
    <property type="component" value="Chromosome"/>
</dbReference>
<dbReference type="STRING" id="378806.STAUR_4850"/>
<keyword evidence="3 8" id="KW-0812">Transmembrane</keyword>
<dbReference type="InterPro" id="IPR013525">
    <property type="entry name" value="ABC2_TM"/>
</dbReference>
<dbReference type="PANTHER" id="PTHR42711">
    <property type="entry name" value="ABC TRANSPORTER ATP-BINDING PROTEIN"/>
    <property type="match status" value="1"/>
</dbReference>
<keyword evidence="4" id="KW-0547">Nucleotide-binding</keyword>
<reference evidence="11 13" key="1">
    <citation type="submission" date="2006-04" db="EMBL/GenBank/DDBJ databases">
        <authorList>
            <person name="Nierman W.C."/>
        </authorList>
    </citation>
    <scope>NUCLEOTIDE SEQUENCE [LARGE SCALE GENOMIC DNA]</scope>
    <source>
        <strain evidence="11 13">DW4/3-1</strain>
    </source>
</reference>
<dbReference type="InterPro" id="IPR050763">
    <property type="entry name" value="ABC_transporter_ATP-binding"/>
</dbReference>
<dbReference type="InterPro" id="IPR027417">
    <property type="entry name" value="P-loop_NTPase"/>
</dbReference>
<evidence type="ECO:0000256" key="7">
    <source>
        <dbReference type="ARBA" id="ARBA00023136"/>
    </source>
</evidence>
<evidence type="ECO:0000256" key="4">
    <source>
        <dbReference type="ARBA" id="ARBA00022741"/>
    </source>
</evidence>
<evidence type="ECO:0000256" key="8">
    <source>
        <dbReference type="SAM" id="Phobius"/>
    </source>
</evidence>
<feature type="transmembrane region" description="Helical" evidence="8">
    <location>
        <begin position="582"/>
        <end position="602"/>
    </location>
</feature>
<dbReference type="Proteomes" id="UP000032702">
    <property type="component" value="Unassembled WGS sequence"/>
</dbReference>
<protein>
    <submittedName>
        <fullName evidence="10">ABC transporter, ATP-binding protein</fullName>
    </submittedName>
    <submittedName>
        <fullName evidence="11">ATP-binding protein involved in mithramycin resistance</fullName>
    </submittedName>
</protein>